<reference evidence="1 2" key="1">
    <citation type="journal article" date="2017" name="Gigascience">
        <title>Genome sequence of the small brown planthopper, Laodelphax striatellus.</title>
        <authorList>
            <person name="Zhu J."/>
            <person name="Jiang F."/>
            <person name="Wang X."/>
            <person name="Yang P."/>
            <person name="Bao Y."/>
            <person name="Zhao W."/>
            <person name="Wang W."/>
            <person name="Lu H."/>
            <person name="Wang Q."/>
            <person name="Cui N."/>
            <person name="Li J."/>
            <person name="Chen X."/>
            <person name="Luo L."/>
            <person name="Yu J."/>
            <person name="Kang L."/>
            <person name="Cui F."/>
        </authorList>
    </citation>
    <scope>NUCLEOTIDE SEQUENCE [LARGE SCALE GENOMIC DNA]</scope>
    <source>
        <strain evidence="1">Lst14</strain>
    </source>
</reference>
<dbReference type="EMBL" id="QKKF02027168">
    <property type="protein sequence ID" value="RZF36051.1"/>
    <property type="molecule type" value="Genomic_DNA"/>
</dbReference>
<accession>A0A482WSA2</accession>
<dbReference type="SMR" id="A0A482WSA2"/>
<protein>
    <submittedName>
        <fullName evidence="1">Uncharacterized protein</fullName>
    </submittedName>
</protein>
<keyword evidence="2" id="KW-1185">Reference proteome</keyword>
<organism evidence="1 2">
    <name type="scientific">Laodelphax striatellus</name>
    <name type="common">Small brown planthopper</name>
    <name type="synonym">Delphax striatella</name>
    <dbReference type="NCBI Taxonomy" id="195883"/>
    <lineage>
        <taxon>Eukaryota</taxon>
        <taxon>Metazoa</taxon>
        <taxon>Ecdysozoa</taxon>
        <taxon>Arthropoda</taxon>
        <taxon>Hexapoda</taxon>
        <taxon>Insecta</taxon>
        <taxon>Pterygota</taxon>
        <taxon>Neoptera</taxon>
        <taxon>Paraneoptera</taxon>
        <taxon>Hemiptera</taxon>
        <taxon>Auchenorrhyncha</taxon>
        <taxon>Fulgoroidea</taxon>
        <taxon>Delphacidae</taxon>
        <taxon>Criomorphinae</taxon>
        <taxon>Laodelphax</taxon>
    </lineage>
</organism>
<dbReference type="InParanoid" id="A0A482WSA2"/>
<proteinExistence type="predicted"/>
<dbReference type="AlphaFoldDB" id="A0A482WSA2"/>
<gene>
    <name evidence="1" type="ORF">LSTR_LSTR005867</name>
</gene>
<dbReference type="Proteomes" id="UP000291343">
    <property type="component" value="Unassembled WGS sequence"/>
</dbReference>
<sequence length="67" mass="7426">MKFYLMPTLFAVSCVLSVGIGFALVSILDDGTPTYDEIVKNKKVTDEEKKKIEKMMAIIKKAGGIKE</sequence>
<comment type="caution">
    <text evidence="1">The sequence shown here is derived from an EMBL/GenBank/DDBJ whole genome shotgun (WGS) entry which is preliminary data.</text>
</comment>
<name>A0A482WSA2_LAOST</name>
<evidence type="ECO:0000313" key="2">
    <source>
        <dbReference type="Proteomes" id="UP000291343"/>
    </source>
</evidence>
<evidence type="ECO:0000313" key="1">
    <source>
        <dbReference type="EMBL" id="RZF36051.1"/>
    </source>
</evidence>